<dbReference type="PANTHER" id="PTHR18884">
    <property type="entry name" value="SEPTIN"/>
    <property type="match status" value="1"/>
</dbReference>
<dbReference type="InterPro" id="IPR016491">
    <property type="entry name" value="Septin"/>
</dbReference>
<keyword evidence="5" id="KW-0131">Cell cycle</keyword>
<feature type="compositionally biased region" description="Acidic residues" evidence="8">
    <location>
        <begin position="281"/>
        <end position="297"/>
    </location>
</feature>
<dbReference type="Gene3D" id="3.40.50.300">
    <property type="entry name" value="P-loop containing nucleotide triphosphate hydrolases"/>
    <property type="match status" value="1"/>
</dbReference>
<keyword evidence="1" id="KW-0132">Cell division</keyword>
<comment type="similarity">
    <text evidence="6">Belongs to the TRAFAC class TrmE-Era-EngA-EngB-Septin-like GTPase superfamily. Septin GTPase family.</text>
</comment>
<organism evidence="10 11">
    <name type="scientific">Piptocephalis cylindrospora</name>
    <dbReference type="NCBI Taxonomy" id="1907219"/>
    <lineage>
        <taxon>Eukaryota</taxon>
        <taxon>Fungi</taxon>
        <taxon>Fungi incertae sedis</taxon>
        <taxon>Zoopagomycota</taxon>
        <taxon>Zoopagomycotina</taxon>
        <taxon>Zoopagomycetes</taxon>
        <taxon>Zoopagales</taxon>
        <taxon>Piptocephalidaceae</taxon>
        <taxon>Piptocephalis</taxon>
    </lineage>
</organism>
<dbReference type="GO" id="GO:0031105">
    <property type="term" value="C:septin complex"/>
    <property type="evidence" value="ECO:0007669"/>
    <property type="project" value="UniProtKB-ARBA"/>
</dbReference>
<keyword evidence="11" id="KW-1185">Reference proteome</keyword>
<name>A0A4P9Y818_9FUNG</name>
<protein>
    <submittedName>
        <fullName evidence="10">Septin-domain-containing protein</fullName>
    </submittedName>
</protein>
<dbReference type="PROSITE" id="PS51719">
    <property type="entry name" value="G_SEPTIN"/>
    <property type="match status" value="1"/>
</dbReference>
<keyword evidence="4 6" id="KW-0342">GTP-binding</keyword>
<dbReference type="CDD" id="cd01850">
    <property type="entry name" value="CDC_Septin"/>
    <property type="match status" value="1"/>
</dbReference>
<dbReference type="OrthoDB" id="416553at2759"/>
<dbReference type="GO" id="GO:0032161">
    <property type="term" value="C:cleavage apparatus septin structure"/>
    <property type="evidence" value="ECO:0007669"/>
    <property type="project" value="UniProtKB-ARBA"/>
</dbReference>
<evidence type="ECO:0000256" key="6">
    <source>
        <dbReference type="RuleBase" id="RU004560"/>
    </source>
</evidence>
<keyword evidence="3 7" id="KW-0175">Coiled coil</keyword>
<keyword evidence="2 6" id="KW-0547">Nucleotide-binding</keyword>
<evidence type="ECO:0000256" key="7">
    <source>
        <dbReference type="SAM" id="Coils"/>
    </source>
</evidence>
<dbReference type="PIRSF" id="PIRSF006698">
    <property type="entry name" value="Septin"/>
    <property type="match status" value="1"/>
</dbReference>
<evidence type="ECO:0000256" key="5">
    <source>
        <dbReference type="ARBA" id="ARBA00023306"/>
    </source>
</evidence>
<evidence type="ECO:0000256" key="8">
    <source>
        <dbReference type="SAM" id="MobiDB-lite"/>
    </source>
</evidence>
<dbReference type="InterPro" id="IPR027417">
    <property type="entry name" value="P-loop_NTPase"/>
</dbReference>
<evidence type="ECO:0000256" key="1">
    <source>
        <dbReference type="ARBA" id="ARBA00022618"/>
    </source>
</evidence>
<accession>A0A4P9Y818</accession>
<proteinExistence type="inferred from homology"/>
<evidence type="ECO:0000313" key="11">
    <source>
        <dbReference type="Proteomes" id="UP000267251"/>
    </source>
</evidence>
<gene>
    <name evidence="10" type="ORF">BJ684DRAFT_22347</name>
</gene>
<feature type="coiled-coil region" evidence="7">
    <location>
        <begin position="301"/>
        <end position="332"/>
    </location>
</feature>
<dbReference type="Proteomes" id="UP000267251">
    <property type="component" value="Unassembled WGS sequence"/>
</dbReference>
<evidence type="ECO:0000313" key="10">
    <source>
        <dbReference type="EMBL" id="RKP15155.1"/>
    </source>
</evidence>
<dbReference type="GO" id="GO:0005525">
    <property type="term" value="F:GTP binding"/>
    <property type="evidence" value="ECO:0007669"/>
    <property type="project" value="UniProtKB-KW"/>
</dbReference>
<sequence length="349" mass="40091">MSALTLTKNLKKGIQFTIMTVGPSGLGRTTFINTLCGKQVAETQPAEFHEEGQVRLRPSQVELEEDGLKIALTVVDTPGFGDSIDNSSAFKEVLGYVEKHYDDVLAEESRIKRNPKFKDNRVHALLYFITPTGHSLRQLDVEFMRQLSPRVNVIPVIGKADSFTRQELLEFKKRVMEDIEYYNIPIYNFPYDIEEDDDETVEENTELRGLLPFAIIGGDDQLNGIRVRQYPWGVVEVDNTDHCDLAKLRYALLSSHLNDLKEITHDFLYENYRTEKLSGGAEEEEDEDDYSQDEDDEAGKIRIREEALQAEEDKLREKEARVQREISEKRQDLLAKESALRTLESRLTP</sequence>
<dbReference type="FunFam" id="3.40.50.300:FF:000162">
    <property type="entry name" value="septin-7 isoform X1"/>
    <property type="match status" value="1"/>
</dbReference>
<feature type="region of interest" description="Disordered" evidence="8">
    <location>
        <begin position="277"/>
        <end position="301"/>
    </location>
</feature>
<dbReference type="GO" id="GO:0000281">
    <property type="term" value="P:mitotic cytokinesis"/>
    <property type="evidence" value="ECO:0007669"/>
    <property type="project" value="UniProtKB-ARBA"/>
</dbReference>
<reference evidence="11" key="1">
    <citation type="journal article" date="2018" name="Nat. Microbiol.">
        <title>Leveraging single-cell genomics to expand the fungal tree of life.</title>
        <authorList>
            <person name="Ahrendt S.R."/>
            <person name="Quandt C.A."/>
            <person name="Ciobanu D."/>
            <person name="Clum A."/>
            <person name="Salamov A."/>
            <person name="Andreopoulos B."/>
            <person name="Cheng J.F."/>
            <person name="Woyke T."/>
            <person name="Pelin A."/>
            <person name="Henrissat B."/>
            <person name="Reynolds N.K."/>
            <person name="Benny G.L."/>
            <person name="Smith M.E."/>
            <person name="James T.Y."/>
            <person name="Grigoriev I.V."/>
        </authorList>
    </citation>
    <scope>NUCLEOTIDE SEQUENCE [LARGE SCALE GENOMIC DNA]</scope>
</reference>
<evidence type="ECO:0000256" key="2">
    <source>
        <dbReference type="ARBA" id="ARBA00022741"/>
    </source>
</evidence>
<dbReference type="InterPro" id="IPR030379">
    <property type="entry name" value="G_SEPTIN_dom"/>
</dbReference>
<dbReference type="EMBL" id="KZ987753">
    <property type="protein sequence ID" value="RKP15155.1"/>
    <property type="molecule type" value="Genomic_DNA"/>
</dbReference>
<dbReference type="AlphaFoldDB" id="A0A4P9Y818"/>
<dbReference type="Pfam" id="PF00735">
    <property type="entry name" value="Septin"/>
    <property type="match status" value="1"/>
</dbReference>
<evidence type="ECO:0000256" key="3">
    <source>
        <dbReference type="ARBA" id="ARBA00023054"/>
    </source>
</evidence>
<feature type="domain" description="Septin-type G" evidence="9">
    <location>
        <begin position="12"/>
        <end position="279"/>
    </location>
</feature>
<dbReference type="SUPFAM" id="SSF52540">
    <property type="entry name" value="P-loop containing nucleoside triphosphate hydrolases"/>
    <property type="match status" value="1"/>
</dbReference>
<evidence type="ECO:0000259" key="9">
    <source>
        <dbReference type="PROSITE" id="PS51719"/>
    </source>
</evidence>
<evidence type="ECO:0000256" key="4">
    <source>
        <dbReference type="ARBA" id="ARBA00023134"/>
    </source>
</evidence>